<reference evidence="1 2" key="1">
    <citation type="submission" date="2019-08" db="EMBL/GenBank/DDBJ databases">
        <title>Antarcticibacterium arcticum sp. nov., a bacterium isolated from marine sediment of the Canadian Beaufort Sea.</title>
        <authorList>
            <person name="Lee Y.M."/>
            <person name="Baek K."/>
            <person name="Lee D.-H."/>
            <person name="Shin S.C."/>
            <person name="Jin Y.K."/>
            <person name="Park Y."/>
        </authorList>
    </citation>
    <scope>NUCLEOTIDE SEQUENCE [LARGE SCALE GENOMIC DNA]</scope>
    <source>
        <strain evidence="1 2">PAMC 28998</strain>
    </source>
</reference>
<organism evidence="1 2">
    <name type="scientific">Antarcticibacterium arcticum</name>
    <dbReference type="NCBI Taxonomy" id="2585771"/>
    <lineage>
        <taxon>Bacteria</taxon>
        <taxon>Pseudomonadati</taxon>
        <taxon>Bacteroidota</taxon>
        <taxon>Flavobacteriia</taxon>
        <taxon>Flavobacteriales</taxon>
        <taxon>Flavobacteriaceae</taxon>
        <taxon>Antarcticibacterium</taxon>
    </lineage>
</organism>
<dbReference type="EMBL" id="CP042476">
    <property type="protein sequence ID" value="QED38080.1"/>
    <property type="molecule type" value="Genomic_DNA"/>
</dbReference>
<keyword evidence="2" id="KW-1185">Reference proteome</keyword>
<proteinExistence type="predicted"/>
<dbReference type="AlphaFoldDB" id="A0A5B8YJF7"/>
<evidence type="ECO:0000313" key="1">
    <source>
        <dbReference type="EMBL" id="QED38080.1"/>
    </source>
</evidence>
<gene>
    <name evidence="1" type="ORF">FK178_10250</name>
</gene>
<dbReference type="OrthoDB" id="8910160at2"/>
<accession>A0A5B8YJF7</accession>
<dbReference type="Proteomes" id="UP000321954">
    <property type="component" value="Chromosome"/>
</dbReference>
<name>A0A5B8YJF7_9FLAO</name>
<dbReference type="RefSeq" id="WP_146834482.1">
    <property type="nucleotide sequence ID" value="NZ_CP042476.1"/>
</dbReference>
<dbReference type="KEGG" id="anp:FK178_10250"/>
<dbReference type="NCBIfam" id="NF033831">
    <property type="entry name" value="sce7725_fam"/>
    <property type="match status" value="1"/>
</dbReference>
<sequence length="312" mass="36581">MYYPFLRGRQFELIALRELSQENEIQGYVSSIIEPVKKSLNSLTLANRIFFETNQSNFLILNPEVGEKKGDTEFYLEFLNGLENCSFKPAFHFRRNSNYIREKIEKYQLRDCLIIGTNEIQSTDQNFREVIEIESVRKVVINDPDRNRDLKRYLQGQEIEFIRLDDLFEPESRNSNFLPIVSHRFSEEHKYFLDDNYSGFSDYTILSSDFIEGGSTPRAVVIHFTYMNNENQIWIRHFTSNSNDTIADVQGKFGEAARKAVEYCRSHNLQNSAIIELEDYFDQGHYPGLGMVKKISIKNHITLVANYLRSIE</sequence>
<protein>
    <submittedName>
        <fullName evidence="1">Sce7725 family protein</fullName>
    </submittedName>
</protein>
<dbReference type="InterPro" id="IPR047727">
    <property type="entry name" value="Sce7725-like"/>
</dbReference>
<evidence type="ECO:0000313" key="2">
    <source>
        <dbReference type="Proteomes" id="UP000321954"/>
    </source>
</evidence>